<dbReference type="EMBL" id="JACXVP010000001">
    <property type="protein sequence ID" value="KAG5632209.1"/>
    <property type="molecule type" value="Genomic_DNA"/>
</dbReference>
<keyword evidence="2" id="KW-1185">Reference proteome</keyword>
<gene>
    <name evidence="1" type="ORF">H5410_003926</name>
</gene>
<accession>A0A9J6B6B3</accession>
<reference evidence="1 2" key="1">
    <citation type="submission" date="2020-09" db="EMBL/GenBank/DDBJ databases">
        <title>De no assembly of potato wild relative species, Solanum commersonii.</title>
        <authorList>
            <person name="Cho K."/>
        </authorList>
    </citation>
    <scope>NUCLEOTIDE SEQUENCE [LARGE SCALE GENOMIC DNA]</scope>
    <source>
        <strain evidence="1">LZ3.2</strain>
        <tissue evidence="1">Leaf</tissue>
    </source>
</reference>
<dbReference type="AlphaFoldDB" id="A0A9J6B6B3"/>
<evidence type="ECO:0000313" key="1">
    <source>
        <dbReference type="EMBL" id="KAG5632209.1"/>
    </source>
</evidence>
<organism evidence="1 2">
    <name type="scientific">Solanum commersonii</name>
    <name type="common">Commerson's wild potato</name>
    <name type="synonym">Commerson's nightshade</name>
    <dbReference type="NCBI Taxonomy" id="4109"/>
    <lineage>
        <taxon>Eukaryota</taxon>
        <taxon>Viridiplantae</taxon>
        <taxon>Streptophyta</taxon>
        <taxon>Embryophyta</taxon>
        <taxon>Tracheophyta</taxon>
        <taxon>Spermatophyta</taxon>
        <taxon>Magnoliopsida</taxon>
        <taxon>eudicotyledons</taxon>
        <taxon>Gunneridae</taxon>
        <taxon>Pentapetalae</taxon>
        <taxon>asterids</taxon>
        <taxon>lamiids</taxon>
        <taxon>Solanales</taxon>
        <taxon>Solanaceae</taxon>
        <taxon>Solanoideae</taxon>
        <taxon>Solaneae</taxon>
        <taxon>Solanum</taxon>
    </lineage>
</organism>
<dbReference type="Proteomes" id="UP000824120">
    <property type="component" value="Chromosome 1"/>
</dbReference>
<dbReference type="OrthoDB" id="1729993at2759"/>
<proteinExistence type="predicted"/>
<comment type="caution">
    <text evidence="1">The sequence shown here is derived from an EMBL/GenBank/DDBJ whole genome shotgun (WGS) entry which is preliminary data.</text>
</comment>
<name>A0A9J6B6B3_SOLCO</name>
<evidence type="ECO:0000313" key="2">
    <source>
        <dbReference type="Proteomes" id="UP000824120"/>
    </source>
</evidence>
<feature type="non-terminal residue" evidence="1">
    <location>
        <position position="1"/>
    </location>
</feature>
<sequence>LKRAFDNTELEWLTGLISVIFRTAKMSKEWRLSAMVLLYKNKGDIHNCNYYTVPSCYIVSEVKLQVVIQPEHP</sequence>
<protein>
    <submittedName>
        <fullName evidence="1">Uncharacterized protein</fullName>
    </submittedName>
</protein>